<reference evidence="4 5" key="1">
    <citation type="submission" date="2019-08" db="EMBL/GenBank/DDBJ databases">
        <title>Genome sequencing of Paenibacillus faecis DSM 23593(T).</title>
        <authorList>
            <person name="Kook J.-K."/>
            <person name="Park S.-N."/>
            <person name="Lim Y.K."/>
        </authorList>
    </citation>
    <scope>NUCLEOTIDE SEQUENCE [LARGE SCALE GENOMIC DNA]</scope>
    <source>
        <strain evidence="4 5">DSM 23593</strain>
    </source>
</reference>
<dbReference type="Pfam" id="PF00376">
    <property type="entry name" value="MerR"/>
    <property type="match status" value="1"/>
</dbReference>
<dbReference type="PANTHER" id="PTHR30204:SF96">
    <property type="entry name" value="CHROMOSOME-ANCHORING PROTEIN RACA"/>
    <property type="match status" value="1"/>
</dbReference>
<organism evidence="4 5">
    <name type="scientific">Paenibacillus faecis</name>
    <dbReference type="NCBI Taxonomy" id="862114"/>
    <lineage>
        <taxon>Bacteria</taxon>
        <taxon>Bacillati</taxon>
        <taxon>Bacillota</taxon>
        <taxon>Bacilli</taxon>
        <taxon>Bacillales</taxon>
        <taxon>Paenibacillaceae</taxon>
        <taxon>Paenibacillus</taxon>
    </lineage>
</organism>
<dbReference type="SUPFAM" id="SSF46955">
    <property type="entry name" value="Putative DNA-binding domain"/>
    <property type="match status" value="1"/>
</dbReference>
<sequence>MKRWTTGQVAKQRNISVRTLRYYDQIDLLKPSFKDDSGRRLYTEEDLFHLEKIMILKSLSLPLEDMRDLLDKLTYKQILVSHYNYLQEQLSKLQTSISNTTSLINMIDLEESLSWEQVAQLVRVSTQTGAKKWTDYFQEEEKALLQKSLPNISQNNETTRRYMALLRRIERCMKHRIPPESEEGYEIGREFIHLTKETFQGDAELEEKFWEVRKRPAEETGLYPVSQEALEFVDRCIAYAEETQPPSSIEKVSPSVAPQWNEQ</sequence>
<feature type="region of interest" description="Disordered" evidence="2">
    <location>
        <begin position="243"/>
        <end position="263"/>
    </location>
</feature>
<dbReference type="Gene3D" id="1.10.1660.10">
    <property type="match status" value="1"/>
</dbReference>
<gene>
    <name evidence="4" type="ORF">FRY98_23020</name>
</gene>
<dbReference type="PROSITE" id="PS50937">
    <property type="entry name" value="HTH_MERR_2"/>
    <property type="match status" value="1"/>
</dbReference>
<proteinExistence type="predicted"/>
<dbReference type="RefSeq" id="WP_148456544.1">
    <property type="nucleotide sequence ID" value="NZ_VSDO01000005.1"/>
</dbReference>
<feature type="domain" description="HTH merR-type" evidence="3">
    <location>
        <begin position="3"/>
        <end position="72"/>
    </location>
</feature>
<evidence type="ECO:0000256" key="2">
    <source>
        <dbReference type="SAM" id="MobiDB-lite"/>
    </source>
</evidence>
<evidence type="ECO:0000256" key="1">
    <source>
        <dbReference type="ARBA" id="ARBA00023125"/>
    </source>
</evidence>
<dbReference type="Proteomes" id="UP000325218">
    <property type="component" value="Unassembled WGS sequence"/>
</dbReference>
<comment type="caution">
    <text evidence="4">The sequence shown here is derived from an EMBL/GenBank/DDBJ whole genome shotgun (WGS) entry which is preliminary data.</text>
</comment>
<protein>
    <submittedName>
        <fullName evidence="4">MerR family transcriptional regulator</fullName>
    </submittedName>
</protein>
<keyword evidence="1" id="KW-0238">DNA-binding</keyword>
<keyword evidence="5" id="KW-1185">Reference proteome</keyword>
<dbReference type="InterPro" id="IPR000551">
    <property type="entry name" value="MerR-type_HTH_dom"/>
</dbReference>
<dbReference type="InterPro" id="IPR047057">
    <property type="entry name" value="MerR_fam"/>
</dbReference>
<dbReference type="InterPro" id="IPR009061">
    <property type="entry name" value="DNA-bd_dom_put_sf"/>
</dbReference>
<dbReference type="PANTHER" id="PTHR30204">
    <property type="entry name" value="REDOX-CYCLING DRUG-SENSING TRANSCRIPTIONAL ACTIVATOR SOXR"/>
    <property type="match status" value="1"/>
</dbReference>
<evidence type="ECO:0000313" key="4">
    <source>
        <dbReference type="EMBL" id="TYA10670.1"/>
    </source>
</evidence>
<dbReference type="SMART" id="SM00422">
    <property type="entry name" value="HTH_MERR"/>
    <property type="match status" value="1"/>
</dbReference>
<dbReference type="CDD" id="cd01106">
    <property type="entry name" value="HTH_TipAL-Mta"/>
    <property type="match status" value="1"/>
</dbReference>
<dbReference type="GO" id="GO:0003677">
    <property type="term" value="F:DNA binding"/>
    <property type="evidence" value="ECO:0007669"/>
    <property type="project" value="UniProtKB-KW"/>
</dbReference>
<dbReference type="EMBL" id="VSDO01000005">
    <property type="protein sequence ID" value="TYA10670.1"/>
    <property type="molecule type" value="Genomic_DNA"/>
</dbReference>
<dbReference type="OrthoDB" id="1894615at2"/>
<accession>A0A5D0CM89</accession>
<dbReference type="GO" id="GO:0003700">
    <property type="term" value="F:DNA-binding transcription factor activity"/>
    <property type="evidence" value="ECO:0007669"/>
    <property type="project" value="InterPro"/>
</dbReference>
<name>A0A5D0CM89_9BACL</name>
<evidence type="ECO:0000259" key="3">
    <source>
        <dbReference type="PROSITE" id="PS50937"/>
    </source>
</evidence>
<evidence type="ECO:0000313" key="5">
    <source>
        <dbReference type="Proteomes" id="UP000325218"/>
    </source>
</evidence>
<dbReference type="AlphaFoldDB" id="A0A5D0CM89"/>